<comment type="caution">
    <text evidence="10">The sequence shown here is derived from an EMBL/GenBank/DDBJ whole genome shotgun (WGS) entry which is preliminary data.</text>
</comment>
<dbReference type="PANTHER" id="PTHR45647:SF56">
    <property type="entry name" value="U-BOX DOMAIN-CONTAINING PROTEIN 50-RELATED"/>
    <property type="match status" value="1"/>
</dbReference>
<evidence type="ECO:0000259" key="9">
    <source>
        <dbReference type="PROSITE" id="PS51698"/>
    </source>
</evidence>
<keyword evidence="7" id="KW-0175">Coiled coil</keyword>
<name>A0AAW1YL88_RUBAR</name>
<dbReference type="PANTHER" id="PTHR45647">
    <property type="entry name" value="OS02G0152300 PROTEIN"/>
    <property type="match status" value="1"/>
</dbReference>
<dbReference type="EMBL" id="JBEDUW010000001">
    <property type="protein sequence ID" value="KAK9949376.1"/>
    <property type="molecule type" value="Genomic_DNA"/>
</dbReference>
<evidence type="ECO:0000256" key="5">
    <source>
        <dbReference type="ARBA" id="ARBA00022679"/>
    </source>
</evidence>
<dbReference type="InterPro" id="IPR051348">
    <property type="entry name" value="U-box_ubiquitin_ligases"/>
</dbReference>
<dbReference type="Pfam" id="PF04564">
    <property type="entry name" value="U-box"/>
    <property type="match status" value="1"/>
</dbReference>
<evidence type="ECO:0000259" key="8">
    <source>
        <dbReference type="PROSITE" id="PS50011"/>
    </source>
</evidence>
<evidence type="ECO:0000256" key="4">
    <source>
        <dbReference type="ARBA" id="ARBA00012483"/>
    </source>
</evidence>
<gene>
    <name evidence="10" type="ORF">M0R45_004902</name>
</gene>
<feature type="coiled-coil region" evidence="7">
    <location>
        <begin position="387"/>
        <end position="421"/>
    </location>
</feature>
<dbReference type="InterPro" id="IPR011009">
    <property type="entry name" value="Kinase-like_dom_sf"/>
</dbReference>
<feature type="coiled-coil region" evidence="7">
    <location>
        <begin position="268"/>
        <end position="362"/>
    </location>
</feature>
<dbReference type="PROSITE" id="PS51698">
    <property type="entry name" value="U_BOX"/>
    <property type="match status" value="1"/>
</dbReference>
<dbReference type="Gene3D" id="3.30.40.10">
    <property type="entry name" value="Zinc/RING finger domain, C3HC4 (zinc finger)"/>
    <property type="match status" value="1"/>
</dbReference>
<reference evidence="10 11" key="1">
    <citation type="journal article" date="2023" name="G3 (Bethesda)">
        <title>A chromosome-length genome assembly and annotation of blackberry (Rubus argutus, cv. 'Hillquist').</title>
        <authorList>
            <person name="Bruna T."/>
            <person name="Aryal R."/>
            <person name="Dudchenko O."/>
            <person name="Sargent D.J."/>
            <person name="Mead D."/>
            <person name="Buti M."/>
            <person name="Cavallini A."/>
            <person name="Hytonen T."/>
            <person name="Andres J."/>
            <person name="Pham M."/>
            <person name="Weisz D."/>
            <person name="Mascagni F."/>
            <person name="Usai G."/>
            <person name="Natali L."/>
            <person name="Bassil N."/>
            <person name="Fernandez G.E."/>
            <person name="Lomsadze A."/>
            <person name="Armour M."/>
            <person name="Olukolu B."/>
            <person name="Poorten T."/>
            <person name="Britton C."/>
            <person name="Davik J."/>
            <person name="Ashrafi H."/>
            <person name="Aiden E.L."/>
            <person name="Borodovsky M."/>
            <person name="Worthington M."/>
        </authorList>
    </citation>
    <scope>NUCLEOTIDE SEQUENCE [LARGE SCALE GENOMIC DNA]</scope>
    <source>
        <strain evidence="10">PI 553951</strain>
    </source>
</reference>
<evidence type="ECO:0000256" key="7">
    <source>
        <dbReference type="SAM" id="Coils"/>
    </source>
</evidence>
<sequence>MDSQAEKVYVALGNDIQDGFKTLEWTLKKWNSQPISIVILHVAHNLSKDFVYTPFGKFPASSMSDEKLEILMKSEQEKIDKLLRKYIAFCGQVKAEILTVEKCEQPIHKVIMDLIFGYQITKLVMGFTFLKTSSSWRMKRAVSGAFYVHHQKPDFCELFVICGGRLVFLRGENNKGIMEDDQGVIVAKLREKASFQGWLAKMFNETPANSPDRISANPNSPINSQNSTWESQVQDIENYFQHLLSLKLEEEDCGQENDDVQNIPMNSNKIAESGMESWKTKLKEAQETIKLKRREAKANVERQSKAQRAISLCNLRAEELEAQIKEEVTKRAELKKAQEYEKEQLQEVIMDTEENKSRLSSLMELQFELSNKLQISTLAKSNAEAQLEKAVSTRSEMVGEIEELRQQRDVLHRRIEFCKEKDVIGMAGRLTDMSCGFKKYSAEEIRLATNNFSERLRIKPGGDWTTTMYRGRINHATVAIKILNFAKGDSKQDFKAKVTTLSHIRHPHLVSMIGFCTELRCIVFEYMHNGSLRDILLRDLLFSSHISSKKRKPTLGWHDRIRIAVEICSGLGFLHTAKPRPIVHGRLSLTNILLDRNLVTKISGFELFRSHEEQSVRSDIRAFGVLVMHLLTGRNWAGLGQAMNMDRAAVIRDLDEMAGQWPLDLAEKLAGLALTCLTSNRGPSRNLRLATVMEELNELKKNGDDIVARRRCEGLMDGDVEENDTTDVPSCFICPIHQEVMKNPHVAADGFSYELETIEEWLRLGHDTSPMTNLRLKHTFLTPNHTLRSLIQDWHNKRLLPPP</sequence>
<evidence type="ECO:0000256" key="6">
    <source>
        <dbReference type="ARBA" id="ARBA00022786"/>
    </source>
</evidence>
<dbReference type="GO" id="GO:0061630">
    <property type="term" value="F:ubiquitin protein ligase activity"/>
    <property type="evidence" value="ECO:0007669"/>
    <property type="project" value="UniProtKB-EC"/>
</dbReference>
<evidence type="ECO:0000313" key="10">
    <source>
        <dbReference type="EMBL" id="KAK9949376.1"/>
    </source>
</evidence>
<dbReference type="CDD" id="cd16655">
    <property type="entry name" value="RING-Ubox_WDSUB1-like"/>
    <property type="match status" value="1"/>
</dbReference>
<protein>
    <recommendedName>
        <fullName evidence="4">RING-type E3 ubiquitin transferase</fullName>
        <ecNumber evidence="4">2.3.2.27</ecNumber>
    </recommendedName>
</protein>
<dbReference type="EC" id="2.3.2.27" evidence="4"/>
<evidence type="ECO:0000256" key="3">
    <source>
        <dbReference type="ARBA" id="ARBA00004906"/>
    </source>
</evidence>
<dbReference type="InterPro" id="IPR003613">
    <property type="entry name" value="Ubox_domain"/>
</dbReference>
<dbReference type="InterPro" id="IPR000719">
    <property type="entry name" value="Prot_kinase_dom"/>
</dbReference>
<evidence type="ECO:0000256" key="1">
    <source>
        <dbReference type="ARBA" id="ARBA00000900"/>
    </source>
</evidence>
<dbReference type="InterPro" id="IPR001245">
    <property type="entry name" value="Ser-Thr/Tyr_kinase_cat_dom"/>
</dbReference>
<dbReference type="SMART" id="SM00504">
    <property type="entry name" value="Ubox"/>
    <property type="match status" value="1"/>
</dbReference>
<dbReference type="GO" id="GO:0016567">
    <property type="term" value="P:protein ubiquitination"/>
    <property type="evidence" value="ECO:0007669"/>
    <property type="project" value="InterPro"/>
</dbReference>
<dbReference type="Gene3D" id="3.30.200.20">
    <property type="entry name" value="Phosphorylase Kinase, domain 1"/>
    <property type="match status" value="1"/>
</dbReference>
<feature type="domain" description="U-box" evidence="9">
    <location>
        <begin position="727"/>
        <end position="801"/>
    </location>
</feature>
<evidence type="ECO:0000256" key="2">
    <source>
        <dbReference type="ARBA" id="ARBA00003861"/>
    </source>
</evidence>
<dbReference type="InterPro" id="IPR013083">
    <property type="entry name" value="Znf_RING/FYVE/PHD"/>
</dbReference>
<keyword evidence="11" id="KW-1185">Reference proteome</keyword>
<dbReference type="Proteomes" id="UP001457282">
    <property type="component" value="Unassembled WGS sequence"/>
</dbReference>
<comment type="pathway">
    <text evidence="3">Protein modification; protein ubiquitination.</text>
</comment>
<evidence type="ECO:0000313" key="11">
    <source>
        <dbReference type="Proteomes" id="UP001457282"/>
    </source>
</evidence>
<proteinExistence type="predicted"/>
<keyword evidence="6" id="KW-0833">Ubl conjugation pathway</keyword>
<dbReference type="Gene3D" id="1.10.510.10">
    <property type="entry name" value="Transferase(Phosphotransferase) domain 1"/>
    <property type="match status" value="1"/>
</dbReference>
<dbReference type="SUPFAM" id="SSF57850">
    <property type="entry name" value="RING/U-box"/>
    <property type="match status" value="1"/>
</dbReference>
<dbReference type="AlphaFoldDB" id="A0AAW1YL88"/>
<dbReference type="PROSITE" id="PS50011">
    <property type="entry name" value="PROTEIN_KINASE_DOM"/>
    <property type="match status" value="1"/>
</dbReference>
<dbReference type="SUPFAM" id="SSF56112">
    <property type="entry name" value="Protein kinase-like (PK-like)"/>
    <property type="match status" value="1"/>
</dbReference>
<feature type="domain" description="Protein kinase" evidence="8">
    <location>
        <begin position="452"/>
        <end position="699"/>
    </location>
</feature>
<keyword evidence="5" id="KW-0808">Transferase</keyword>
<organism evidence="10 11">
    <name type="scientific">Rubus argutus</name>
    <name type="common">Southern blackberry</name>
    <dbReference type="NCBI Taxonomy" id="59490"/>
    <lineage>
        <taxon>Eukaryota</taxon>
        <taxon>Viridiplantae</taxon>
        <taxon>Streptophyta</taxon>
        <taxon>Embryophyta</taxon>
        <taxon>Tracheophyta</taxon>
        <taxon>Spermatophyta</taxon>
        <taxon>Magnoliopsida</taxon>
        <taxon>eudicotyledons</taxon>
        <taxon>Gunneridae</taxon>
        <taxon>Pentapetalae</taxon>
        <taxon>rosids</taxon>
        <taxon>fabids</taxon>
        <taxon>Rosales</taxon>
        <taxon>Rosaceae</taxon>
        <taxon>Rosoideae</taxon>
        <taxon>Rosoideae incertae sedis</taxon>
        <taxon>Rubus</taxon>
    </lineage>
</organism>
<dbReference type="Pfam" id="PF07714">
    <property type="entry name" value="PK_Tyr_Ser-Thr"/>
    <property type="match status" value="1"/>
</dbReference>
<comment type="catalytic activity">
    <reaction evidence="1">
        <text>S-ubiquitinyl-[E2 ubiquitin-conjugating enzyme]-L-cysteine + [acceptor protein]-L-lysine = [E2 ubiquitin-conjugating enzyme]-L-cysteine + N(6)-ubiquitinyl-[acceptor protein]-L-lysine.</text>
        <dbReference type="EC" id="2.3.2.27"/>
    </reaction>
</comment>
<comment type="function">
    <text evidence="2">Functions as an E3 ubiquitin ligase.</text>
</comment>
<dbReference type="GO" id="GO:0004672">
    <property type="term" value="F:protein kinase activity"/>
    <property type="evidence" value="ECO:0007669"/>
    <property type="project" value="InterPro"/>
</dbReference>
<dbReference type="GO" id="GO:0005524">
    <property type="term" value="F:ATP binding"/>
    <property type="evidence" value="ECO:0007669"/>
    <property type="project" value="InterPro"/>
</dbReference>
<accession>A0AAW1YL88</accession>